<evidence type="ECO:0000259" key="3">
    <source>
        <dbReference type="Pfam" id="PF00561"/>
    </source>
</evidence>
<dbReference type="EMBL" id="DSVI01000004">
    <property type="protein sequence ID" value="HGT47023.1"/>
    <property type="molecule type" value="Genomic_DNA"/>
</dbReference>
<dbReference type="GO" id="GO:0016787">
    <property type="term" value="F:hydrolase activity"/>
    <property type="evidence" value="ECO:0007669"/>
    <property type="project" value="UniProtKB-KW"/>
</dbReference>
<sequence>MKNLFLTFLLIVCFFTNSQPQSILNDEEQKYVLVGNFITQNNDTIENCKIGYRIFGKVNDDSSNVILYCTWFGGTSEAIGRLIRNYQFIDTTKFLIIAVDALGNGVSSSPSNYSERFPSLTIKDMVNSQHILLTRHLKLNKVFAVIGGSMGSMQAIQWAVSYPTFMKKVIAYVPSPKLSSYDLLWINTQVKLIESMQKYKSSNRDIKTLSDMMTALISRTPNYVNENVPFEKFPEYLESFNKEPDKIFTLENYISQIKAIGQFDFSSDFGFNFEKAAEQIKSKLFLIISKSDMMVNPDSAIKLAELKGCRKLILENNCGHLAVTCEIDKVKKEIADFLTD</sequence>
<dbReference type="GO" id="GO:0009086">
    <property type="term" value="P:methionine biosynthetic process"/>
    <property type="evidence" value="ECO:0007669"/>
    <property type="project" value="TreeGrafter"/>
</dbReference>
<proteinExistence type="predicted"/>
<name>A0A832DF84_9BACT</name>
<keyword evidence="4" id="KW-0378">Hydrolase</keyword>
<gene>
    <name evidence="4" type="ORF">ENS56_03215</name>
</gene>
<dbReference type="SUPFAM" id="SSF53474">
    <property type="entry name" value="alpha/beta-Hydrolases"/>
    <property type="match status" value="1"/>
</dbReference>
<comment type="caution">
    <text evidence="4">The sequence shown here is derived from an EMBL/GenBank/DDBJ whole genome shotgun (WGS) entry which is preliminary data.</text>
</comment>
<dbReference type="PANTHER" id="PTHR32268">
    <property type="entry name" value="HOMOSERINE O-ACETYLTRANSFERASE"/>
    <property type="match status" value="1"/>
</dbReference>
<feature type="active site" description="Nucleophile" evidence="2">
    <location>
        <position position="149"/>
    </location>
</feature>
<dbReference type="InterPro" id="IPR008220">
    <property type="entry name" value="HAT_MetX-like"/>
</dbReference>
<protein>
    <submittedName>
        <fullName evidence="4">Alpha/beta fold hydrolase</fullName>
    </submittedName>
</protein>
<feature type="active site" evidence="2">
    <location>
        <position position="320"/>
    </location>
</feature>
<dbReference type="Gene3D" id="3.40.50.1820">
    <property type="entry name" value="alpha/beta hydrolase"/>
    <property type="match status" value="1"/>
</dbReference>
<feature type="domain" description="AB hydrolase-1" evidence="3">
    <location>
        <begin position="82"/>
        <end position="322"/>
    </location>
</feature>
<evidence type="ECO:0000313" key="4">
    <source>
        <dbReference type="EMBL" id="HGT47023.1"/>
    </source>
</evidence>
<dbReference type="PANTHER" id="PTHR32268:SF11">
    <property type="entry name" value="HOMOSERINE O-ACETYLTRANSFERASE"/>
    <property type="match status" value="1"/>
</dbReference>
<reference evidence="4" key="1">
    <citation type="journal article" date="2020" name="mSystems">
        <title>Genome- and Community-Level Interaction Insights into Carbon Utilization and Element Cycling Functions of Hydrothermarchaeota in Hydrothermal Sediment.</title>
        <authorList>
            <person name="Zhou Z."/>
            <person name="Liu Y."/>
            <person name="Xu W."/>
            <person name="Pan J."/>
            <person name="Luo Z.H."/>
            <person name="Li M."/>
        </authorList>
    </citation>
    <scope>NUCLEOTIDE SEQUENCE [LARGE SCALE GENOMIC DNA]</scope>
    <source>
        <strain evidence="4">SpSt-500</strain>
    </source>
</reference>
<dbReference type="InterPro" id="IPR029058">
    <property type="entry name" value="AB_hydrolase_fold"/>
</dbReference>
<dbReference type="GO" id="GO:0009092">
    <property type="term" value="P:homoserine metabolic process"/>
    <property type="evidence" value="ECO:0007669"/>
    <property type="project" value="TreeGrafter"/>
</dbReference>
<accession>A0A832DF84</accession>
<organism evidence="4">
    <name type="scientific">Ignavibacterium album</name>
    <dbReference type="NCBI Taxonomy" id="591197"/>
    <lineage>
        <taxon>Bacteria</taxon>
        <taxon>Pseudomonadati</taxon>
        <taxon>Ignavibacteriota</taxon>
        <taxon>Ignavibacteria</taxon>
        <taxon>Ignavibacteriales</taxon>
        <taxon>Ignavibacteriaceae</taxon>
        <taxon>Ignavibacterium</taxon>
    </lineage>
</organism>
<keyword evidence="1" id="KW-0808">Transferase</keyword>
<feature type="active site" evidence="2">
    <location>
        <position position="292"/>
    </location>
</feature>
<evidence type="ECO:0000256" key="1">
    <source>
        <dbReference type="ARBA" id="ARBA00022679"/>
    </source>
</evidence>
<evidence type="ECO:0000256" key="2">
    <source>
        <dbReference type="PIRSR" id="PIRSR000443-1"/>
    </source>
</evidence>
<dbReference type="PIRSF" id="PIRSF000443">
    <property type="entry name" value="Homoser_Ac_trans"/>
    <property type="match status" value="1"/>
</dbReference>
<dbReference type="Pfam" id="PF00561">
    <property type="entry name" value="Abhydrolase_1"/>
    <property type="match status" value="1"/>
</dbReference>
<dbReference type="AlphaFoldDB" id="A0A832DF84"/>
<dbReference type="InterPro" id="IPR000073">
    <property type="entry name" value="AB_hydrolase_1"/>
</dbReference>
<dbReference type="GO" id="GO:0004414">
    <property type="term" value="F:homoserine O-acetyltransferase activity"/>
    <property type="evidence" value="ECO:0007669"/>
    <property type="project" value="TreeGrafter"/>
</dbReference>